<name>A0A1I2HPG9_9BACT</name>
<sequence length="99" mass="10768">MNSRFIKTDLLSISLNLSFNTGFCQQKVLVGFIGGSGLSNLSIGYTQLNTTLGGVRLLKPLSLGVYGEYSISKKVKTGVDITYYRLPLEVSDGRGILLF</sequence>
<proteinExistence type="predicted"/>
<gene>
    <name evidence="1" type="ORF">SAMN05216167_14616</name>
</gene>
<evidence type="ECO:0000313" key="2">
    <source>
        <dbReference type="Proteomes" id="UP000198598"/>
    </source>
</evidence>
<organism evidence="1 2">
    <name type="scientific">Spirosoma endophyticum</name>
    <dbReference type="NCBI Taxonomy" id="662367"/>
    <lineage>
        <taxon>Bacteria</taxon>
        <taxon>Pseudomonadati</taxon>
        <taxon>Bacteroidota</taxon>
        <taxon>Cytophagia</taxon>
        <taxon>Cytophagales</taxon>
        <taxon>Cytophagaceae</taxon>
        <taxon>Spirosoma</taxon>
    </lineage>
</organism>
<evidence type="ECO:0000313" key="1">
    <source>
        <dbReference type="EMBL" id="SFF31418.1"/>
    </source>
</evidence>
<dbReference type="AlphaFoldDB" id="A0A1I2HPG9"/>
<protein>
    <submittedName>
        <fullName evidence="1">Uncharacterized protein</fullName>
    </submittedName>
</protein>
<reference evidence="1 2" key="1">
    <citation type="submission" date="2016-10" db="EMBL/GenBank/DDBJ databases">
        <authorList>
            <person name="de Groot N.N."/>
        </authorList>
    </citation>
    <scope>NUCLEOTIDE SEQUENCE [LARGE SCALE GENOMIC DNA]</scope>
    <source>
        <strain evidence="1 2">DSM 26130</strain>
    </source>
</reference>
<keyword evidence="2" id="KW-1185">Reference proteome</keyword>
<accession>A0A1I2HPG9</accession>
<dbReference type="EMBL" id="FOLQ01000046">
    <property type="protein sequence ID" value="SFF31418.1"/>
    <property type="molecule type" value="Genomic_DNA"/>
</dbReference>
<dbReference type="Proteomes" id="UP000198598">
    <property type="component" value="Unassembled WGS sequence"/>
</dbReference>